<dbReference type="KEGG" id="xdo:XDD1_3420"/>
<protein>
    <submittedName>
        <fullName evidence="1">Uncharacterized HTH-type transcriptional regulator ydcQ</fullName>
    </submittedName>
</protein>
<dbReference type="InterPro" id="IPR035069">
    <property type="entry name" value="TTHA1013/TTHA0281-like"/>
</dbReference>
<evidence type="ECO:0000313" key="2">
    <source>
        <dbReference type="Proteomes" id="UP000032721"/>
    </source>
</evidence>
<organism evidence="1 2">
    <name type="scientific">Xenorhabdus doucetiae</name>
    <dbReference type="NCBI Taxonomy" id="351671"/>
    <lineage>
        <taxon>Bacteria</taxon>
        <taxon>Pseudomonadati</taxon>
        <taxon>Pseudomonadota</taxon>
        <taxon>Gammaproteobacteria</taxon>
        <taxon>Enterobacterales</taxon>
        <taxon>Morganellaceae</taxon>
        <taxon>Xenorhabdus</taxon>
    </lineage>
</organism>
<dbReference type="SUPFAM" id="SSF143100">
    <property type="entry name" value="TTHA1013/TTHA0281-like"/>
    <property type="match status" value="1"/>
</dbReference>
<dbReference type="Gene3D" id="3.30.160.250">
    <property type="match status" value="1"/>
</dbReference>
<sequence>MIMRYPVNIEEDGTNLFVSFPDIPEALTCGDDLADAKAMAYDALLTAFSMYFDDEDKEIPLPGHTVTEHYIDIPASVAAKILLLNAMVRSGVSRSELGRRVGIQKQNVKQLLDVYHATKIDTIEKALSSLGYELILTAA</sequence>
<evidence type="ECO:0000313" key="1">
    <source>
        <dbReference type="EMBL" id="CDG19110.1"/>
    </source>
</evidence>
<dbReference type="STRING" id="351671.XDD1_3420"/>
<dbReference type="RefSeq" id="WP_339376836.1">
    <property type="nucleotide sequence ID" value="NZ_CAWOYN010000006.1"/>
</dbReference>
<proteinExistence type="predicted"/>
<dbReference type="HOGENOM" id="CLU_140890_2_0_6"/>
<dbReference type="AlphaFoldDB" id="A0A068QZ53"/>
<accession>A0A068QZ53</accession>
<dbReference type="Proteomes" id="UP000032721">
    <property type="component" value="Chromosome"/>
</dbReference>
<gene>
    <name evidence="1" type="primary">ydcQ</name>
    <name evidence="1" type="ORF">XDD1_3420</name>
</gene>
<name>A0A068QZ53_9GAMM</name>
<reference evidence="1 2" key="1">
    <citation type="submission" date="2013-07" db="EMBL/GenBank/DDBJ databases">
        <authorList>
            <person name="Genoscope - CEA"/>
        </authorList>
    </citation>
    <scope>NUCLEOTIDE SEQUENCE [LARGE SCALE GENOMIC DNA]</scope>
    <source>
        <strain evidence="2">FRM16 / DSM 17909</strain>
    </source>
</reference>
<dbReference type="EMBL" id="FO704550">
    <property type="protein sequence ID" value="CDG19110.1"/>
    <property type="molecule type" value="Genomic_DNA"/>
</dbReference>